<dbReference type="InterPro" id="IPR051823">
    <property type="entry name" value="ASADH-related"/>
</dbReference>
<comment type="pathway">
    <text evidence="2">Amino-acid biosynthesis; L-threonine biosynthesis; L-threonine from L-aspartate: step 2/5.</text>
</comment>
<name>A0A9P6VES5_9HELO</name>
<dbReference type="Pfam" id="PF02774">
    <property type="entry name" value="Semialdhyde_dhC"/>
    <property type="match status" value="1"/>
</dbReference>
<keyword evidence="13" id="KW-1185">Reference proteome</keyword>
<dbReference type="PIRSF" id="PIRSF000148">
    <property type="entry name" value="ASA_dh"/>
    <property type="match status" value="1"/>
</dbReference>
<dbReference type="InterPro" id="IPR000534">
    <property type="entry name" value="Semialdehyde_DH_NAD-bd"/>
</dbReference>
<dbReference type="Gene3D" id="3.40.50.720">
    <property type="entry name" value="NAD(P)-binding Rossmann-like Domain"/>
    <property type="match status" value="1"/>
</dbReference>
<evidence type="ECO:0000256" key="9">
    <source>
        <dbReference type="ARBA" id="ARBA00023167"/>
    </source>
</evidence>
<evidence type="ECO:0000256" key="7">
    <source>
        <dbReference type="ARBA" id="ARBA00022857"/>
    </source>
</evidence>
<dbReference type="GO" id="GO:0051287">
    <property type="term" value="F:NAD binding"/>
    <property type="evidence" value="ECO:0007669"/>
    <property type="project" value="InterPro"/>
</dbReference>
<dbReference type="PROSITE" id="PS01103">
    <property type="entry name" value="ASD"/>
    <property type="match status" value="1"/>
</dbReference>
<evidence type="ECO:0000313" key="13">
    <source>
        <dbReference type="Proteomes" id="UP000785200"/>
    </source>
</evidence>
<dbReference type="SMART" id="SM00859">
    <property type="entry name" value="Semialdhyde_dh"/>
    <property type="match status" value="1"/>
</dbReference>
<sequence length="370" mass="39141">MHSSSAVPFPRKRCGVLGCTGSVGQRFALLLEAHPYFSLHVVGASHSSCGKTYGDAVKWKQSTPLAAASAELVVKECIPEEFFDCDLVFSGLDDSVAGGIETSFVSAGIPVFSNAKNHRQDPLVPLVVPTANLSHLGLIPAQRAKLKATSIPKSSRNGDGNSDIVDTGMLVCNSNCSVVGVAVPFAALEHAFGKGCIASASITTLQAISGGGYPGVPSMDIMDNIVPFISGEEAKISSEARKILGSISYDETGLASIQEAAVKISATCTRVPVLDGHTAVVSVRFAQRPLPTIEALKEALEGFKPEAQTLGCPSAPKRAIVVMREHDRPQPRLDRGIEGGYAVSVGRLREDESGVWDAMFLFSGQQERRY</sequence>
<dbReference type="SUPFAM" id="SSF55347">
    <property type="entry name" value="Glyceraldehyde-3-phosphate dehydrogenase-like, C-terminal domain"/>
    <property type="match status" value="1"/>
</dbReference>
<dbReference type="EC" id="1.2.1.11" evidence="4"/>
<dbReference type="InterPro" id="IPR000319">
    <property type="entry name" value="Asp-semialdehyde_DH_CS"/>
</dbReference>
<evidence type="ECO:0000256" key="5">
    <source>
        <dbReference type="ARBA" id="ARBA00022605"/>
    </source>
</evidence>
<dbReference type="Pfam" id="PF01118">
    <property type="entry name" value="Semialdhyde_dh"/>
    <property type="match status" value="1"/>
</dbReference>
<dbReference type="GO" id="GO:0004073">
    <property type="term" value="F:aspartate-semialdehyde dehydrogenase activity"/>
    <property type="evidence" value="ECO:0007669"/>
    <property type="project" value="UniProtKB-EC"/>
</dbReference>
<dbReference type="PANTHER" id="PTHR46718">
    <property type="entry name" value="ASPARTATE-SEMIALDEHYDE DEHYDROGENASE"/>
    <property type="match status" value="1"/>
</dbReference>
<evidence type="ECO:0000256" key="4">
    <source>
        <dbReference type="ARBA" id="ARBA00013120"/>
    </source>
</evidence>
<comment type="pathway">
    <text evidence="1">Amino-acid biosynthesis; L-methionine biosynthesis via de novo pathway; L-homoserine from L-aspartate: step 2/3.</text>
</comment>
<dbReference type="GO" id="GO:0009086">
    <property type="term" value="P:methionine biosynthetic process"/>
    <property type="evidence" value="ECO:0007669"/>
    <property type="project" value="UniProtKB-KW"/>
</dbReference>
<dbReference type="SUPFAM" id="SSF51735">
    <property type="entry name" value="NAD(P)-binding Rossmann-fold domains"/>
    <property type="match status" value="1"/>
</dbReference>
<feature type="active site" description="Acyl-thioester intermediate" evidence="10">
    <location>
        <position position="176"/>
    </location>
</feature>
<keyword evidence="5" id="KW-0028">Amino-acid biosynthesis</keyword>
<accession>A0A9P6VES5</accession>
<proteinExistence type="inferred from homology"/>
<dbReference type="CDD" id="cd02315">
    <property type="entry name" value="ScASADH_like_N"/>
    <property type="match status" value="1"/>
</dbReference>
<evidence type="ECO:0000256" key="8">
    <source>
        <dbReference type="ARBA" id="ARBA00023002"/>
    </source>
</evidence>
<keyword evidence="7" id="KW-0521">NADP</keyword>
<feature type="domain" description="Semialdehyde dehydrogenase NAD-binding" evidence="11">
    <location>
        <begin position="13"/>
        <end position="139"/>
    </location>
</feature>
<dbReference type="InterPro" id="IPR036291">
    <property type="entry name" value="NAD(P)-bd_dom_sf"/>
</dbReference>
<evidence type="ECO:0000256" key="2">
    <source>
        <dbReference type="ARBA" id="ARBA00005097"/>
    </source>
</evidence>
<dbReference type="GO" id="GO:0009088">
    <property type="term" value="P:threonine biosynthetic process"/>
    <property type="evidence" value="ECO:0007669"/>
    <property type="project" value="UniProtKB-KW"/>
</dbReference>
<dbReference type="AlphaFoldDB" id="A0A9P6VES5"/>
<feature type="active site" description="Proton acceptor" evidence="10">
    <location>
        <position position="277"/>
    </location>
</feature>
<gene>
    <name evidence="12" type="ORF">D0Z07_7614</name>
</gene>
<evidence type="ECO:0000259" key="11">
    <source>
        <dbReference type="SMART" id="SM00859"/>
    </source>
</evidence>
<evidence type="ECO:0000256" key="3">
    <source>
        <dbReference type="ARBA" id="ARBA00010584"/>
    </source>
</evidence>
<dbReference type="GO" id="GO:0050661">
    <property type="term" value="F:NADP binding"/>
    <property type="evidence" value="ECO:0007669"/>
    <property type="project" value="InterPro"/>
</dbReference>
<dbReference type="InterPro" id="IPR012280">
    <property type="entry name" value="Semialdhyde_DH_dimer_dom"/>
</dbReference>
<evidence type="ECO:0000256" key="10">
    <source>
        <dbReference type="PIRSR" id="PIRSR000148-1"/>
    </source>
</evidence>
<evidence type="ECO:0000256" key="6">
    <source>
        <dbReference type="ARBA" id="ARBA00022697"/>
    </source>
</evidence>
<dbReference type="FunFam" id="3.30.360.10:FF:000016">
    <property type="entry name" value="Probable aspartate-semialdehyde dehydrogenase"/>
    <property type="match status" value="1"/>
</dbReference>
<protein>
    <recommendedName>
        <fullName evidence="4">aspartate-semialdehyde dehydrogenase</fullName>
        <ecNumber evidence="4">1.2.1.11</ecNumber>
    </recommendedName>
</protein>
<keyword evidence="9" id="KW-0486">Methionine biosynthesis</keyword>
<evidence type="ECO:0000256" key="1">
    <source>
        <dbReference type="ARBA" id="ARBA00005021"/>
    </source>
</evidence>
<dbReference type="Proteomes" id="UP000785200">
    <property type="component" value="Unassembled WGS sequence"/>
</dbReference>
<dbReference type="NCBIfam" id="NF006416">
    <property type="entry name" value="PRK08664.1"/>
    <property type="match status" value="1"/>
</dbReference>
<keyword evidence="8" id="KW-0560">Oxidoreductase</keyword>
<organism evidence="12 13">
    <name type="scientific">Hyphodiscus hymeniophilus</name>
    <dbReference type="NCBI Taxonomy" id="353542"/>
    <lineage>
        <taxon>Eukaryota</taxon>
        <taxon>Fungi</taxon>
        <taxon>Dikarya</taxon>
        <taxon>Ascomycota</taxon>
        <taxon>Pezizomycotina</taxon>
        <taxon>Leotiomycetes</taxon>
        <taxon>Helotiales</taxon>
        <taxon>Hyphodiscaceae</taxon>
        <taxon>Hyphodiscus</taxon>
    </lineage>
</organism>
<dbReference type="Gene3D" id="3.30.360.10">
    <property type="entry name" value="Dihydrodipicolinate Reductase, domain 2"/>
    <property type="match status" value="1"/>
</dbReference>
<dbReference type="PANTHER" id="PTHR46718:SF1">
    <property type="entry name" value="ASPARTATE-SEMIALDEHYDE DEHYDROGENASE"/>
    <property type="match status" value="1"/>
</dbReference>
<dbReference type="GO" id="GO:0046983">
    <property type="term" value="F:protein dimerization activity"/>
    <property type="evidence" value="ECO:0007669"/>
    <property type="project" value="InterPro"/>
</dbReference>
<comment type="similarity">
    <text evidence="3">Belongs to the aspartate-semialdehyde dehydrogenase family.</text>
</comment>
<dbReference type="EMBL" id="VNKQ01000015">
    <property type="protein sequence ID" value="KAG0646565.1"/>
    <property type="molecule type" value="Genomic_DNA"/>
</dbReference>
<dbReference type="CDD" id="cd18130">
    <property type="entry name" value="ASADH_C_arch_fung_like"/>
    <property type="match status" value="1"/>
</dbReference>
<comment type="caution">
    <text evidence="12">The sequence shown here is derived from an EMBL/GenBank/DDBJ whole genome shotgun (WGS) entry which is preliminary data.</text>
</comment>
<dbReference type="OrthoDB" id="1894490at2759"/>
<reference evidence="12" key="1">
    <citation type="submission" date="2019-07" db="EMBL/GenBank/DDBJ databases">
        <title>Hyphodiscus hymeniophilus genome sequencing and assembly.</title>
        <authorList>
            <person name="Kramer G."/>
            <person name="Nodwell J."/>
        </authorList>
    </citation>
    <scope>NUCLEOTIDE SEQUENCE</scope>
    <source>
        <strain evidence="12">ATCC 34498</strain>
    </source>
</reference>
<evidence type="ECO:0000313" key="12">
    <source>
        <dbReference type="EMBL" id="KAG0646565.1"/>
    </source>
</evidence>
<keyword evidence="6" id="KW-0791">Threonine biosynthesis</keyword>